<comment type="caution">
    <text evidence="1">The sequence shown here is derived from an EMBL/GenBank/DDBJ whole genome shotgun (WGS) entry which is preliminary data.</text>
</comment>
<keyword evidence="2" id="KW-1185">Reference proteome</keyword>
<proteinExistence type="predicted"/>
<dbReference type="EMBL" id="NBNE01006057">
    <property type="protein sequence ID" value="OWZ02603.1"/>
    <property type="molecule type" value="Genomic_DNA"/>
</dbReference>
<name>A0A225VB46_9STRA</name>
<dbReference type="AlphaFoldDB" id="A0A225VB46"/>
<dbReference type="OrthoDB" id="90571at2759"/>
<gene>
    <name evidence="1" type="ORF">PHMEG_00025807</name>
</gene>
<reference evidence="2" key="1">
    <citation type="submission" date="2017-03" db="EMBL/GenBank/DDBJ databases">
        <title>Phytopthora megakarya and P. palmivora, two closely related causual agents of cacao black pod achieved similar genome size and gene model numbers by different mechanisms.</title>
        <authorList>
            <person name="Ali S."/>
            <person name="Shao J."/>
            <person name="Larry D.J."/>
            <person name="Kronmiller B."/>
            <person name="Shen D."/>
            <person name="Strem M.D."/>
            <person name="Melnick R.L."/>
            <person name="Guiltinan M.J."/>
            <person name="Tyler B.M."/>
            <person name="Meinhardt L.W."/>
            <person name="Bailey B.A."/>
        </authorList>
    </citation>
    <scope>NUCLEOTIDE SEQUENCE [LARGE SCALE GENOMIC DNA]</scope>
    <source>
        <strain evidence="2">zdho120</strain>
    </source>
</reference>
<evidence type="ECO:0000313" key="2">
    <source>
        <dbReference type="Proteomes" id="UP000198211"/>
    </source>
</evidence>
<organism evidence="1 2">
    <name type="scientific">Phytophthora megakarya</name>
    <dbReference type="NCBI Taxonomy" id="4795"/>
    <lineage>
        <taxon>Eukaryota</taxon>
        <taxon>Sar</taxon>
        <taxon>Stramenopiles</taxon>
        <taxon>Oomycota</taxon>
        <taxon>Peronosporomycetes</taxon>
        <taxon>Peronosporales</taxon>
        <taxon>Peronosporaceae</taxon>
        <taxon>Phytophthora</taxon>
    </lineage>
</organism>
<sequence>MNQSDVEQRWGFVAPWCQLVLHHVHYTRFKCEGDGRETANHWQSKSPHLEVTLPKRSDYHRPHLQHEPTYQLELLKIREALAVLATVGRVDPEGWKYLLMTHCQVNWWKPGQEHFPAHLPVCYVLKMEDPLKVGTDLTKFCGVDQRERPSAEYVETMKRIAELHPRVSSEKGLDLEIPVRVAYIGQGNSFEDGYQDQLLKGLTSVARAEKAIRREWERHFKNGGKRDVDRGSIRSTFVLEPMVADIQEVKAIAKAAGTLERLLFNNVWFSLLSIKAKCPESDQAESLIAFRQLMIAVFDGAKRGPELAKTKYRTLASSVKPLQLGSLVLHNDVSLDPLETEALFSAMVLNQTTQKLSVWMDLMSHEEQKTNFWWKWLAYGCFSKRAQTYSALQGLELSNVGSLSIADVEAFLTIVDSDSPEELLYGCPRGMVPGKEATLKDGAMVQFLLHTFSDDGNSEWVNVIVPGFAMSNGFPRLLAAIGSSLLHLTIENPGDIVDTGLILRCCPNLRKLSMNRGLVDVEFKFDGGRATNQAISTMRLDWGNIESLAVNLANVSNSLAQCVSELRVRLTRSGETDERQYDPHTVGRSLEALLMMLSVNKQLEYLEVAVSAEHEAYLTRFRSHHHQVIGHILSRESKLALLSVPNKKLQRPTKAAKKVCSTPGLRTLASDVDQDTWSLIFAYAAEPVIRRVCFRA</sequence>
<evidence type="ECO:0000313" key="1">
    <source>
        <dbReference type="EMBL" id="OWZ02603.1"/>
    </source>
</evidence>
<protein>
    <submittedName>
        <fullName evidence="1">Uncharacterized protein</fullName>
    </submittedName>
</protein>
<accession>A0A225VB46</accession>
<dbReference type="Proteomes" id="UP000198211">
    <property type="component" value="Unassembled WGS sequence"/>
</dbReference>